<dbReference type="GO" id="GO:0000974">
    <property type="term" value="C:Prp19 complex"/>
    <property type="evidence" value="ECO:0007669"/>
    <property type="project" value="TreeGrafter"/>
</dbReference>
<dbReference type="GO" id="GO:0071011">
    <property type="term" value="C:precatalytic spliceosome"/>
    <property type="evidence" value="ECO:0007669"/>
    <property type="project" value="TreeGrafter"/>
</dbReference>
<dbReference type="GO" id="GO:0008380">
    <property type="term" value="P:RNA splicing"/>
    <property type="evidence" value="ECO:0007669"/>
    <property type="project" value="UniProtKB-KW"/>
</dbReference>
<evidence type="ECO:0000256" key="8">
    <source>
        <dbReference type="SAM" id="Coils"/>
    </source>
</evidence>
<keyword evidence="7" id="KW-0539">Nucleus</keyword>
<gene>
    <name evidence="9" type="ORF">GSOID_T00003625001</name>
</gene>
<dbReference type="InParanoid" id="E4X7T6"/>
<evidence type="ECO:0000256" key="1">
    <source>
        <dbReference type="ARBA" id="ARBA00004123"/>
    </source>
</evidence>
<keyword evidence="10" id="KW-1185">Reference proteome</keyword>
<protein>
    <recommendedName>
        <fullName evidence="3">Pre-mRNA-splicing factor SPF27</fullName>
    </recommendedName>
</protein>
<comment type="similarity">
    <text evidence="2">Belongs to the SPF27 family.</text>
</comment>
<dbReference type="InterPro" id="IPR008409">
    <property type="entry name" value="SPF27"/>
</dbReference>
<evidence type="ECO:0000256" key="5">
    <source>
        <dbReference type="ARBA" id="ARBA00022728"/>
    </source>
</evidence>
<evidence type="ECO:0000256" key="4">
    <source>
        <dbReference type="ARBA" id="ARBA00022664"/>
    </source>
</evidence>
<feature type="coiled-coil region" evidence="8">
    <location>
        <begin position="98"/>
        <end position="167"/>
    </location>
</feature>
<organism evidence="9">
    <name type="scientific">Oikopleura dioica</name>
    <name type="common">Tunicate</name>
    <dbReference type="NCBI Taxonomy" id="34765"/>
    <lineage>
        <taxon>Eukaryota</taxon>
        <taxon>Metazoa</taxon>
        <taxon>Chordata</taxon>
        <taxon>Tunicata</taxon>
        <taxon>Appendicularia</taxon>
        <taxon>Copelata</taxon>
        <taxon>Oikopleuridae</taxon>
        <taxon>Oikopleura</taxon>
    </lineage>
</organism>
<accession>E4X7T6</accession>
<evidence type="ECO:0000256" key="6">
    <source>
        <dbReference type="ARBA" id="ARBA00023187"/>
    </source>
</evidence>
<proteinExistence type="inferred from homology"/>
<reference evidence="9" key="1">
    <citation type="journal article" date="2010" name="Science">
        <title>Plasticity of animal genome architecture unmasked by rapid evolution of a pelagic tunicate.</title>
        <authorList>
            <person name="Denoeud F."/>
            <person name="Henriet S."/>
            <person name="Mungpakdee S."/>
            <person name="Aury J.M."/>
            <person name="Da Silva C."/>
            <person name="Brinkmann H."/>
            <person name="Mikhaleva J."/>
            <person name="Olsen L.C."/>
            <person name="Jubin C."/>
            <person name="Canestro C."/>
            <person name="Bouquet J.M."/>
            <person name="Danks G."/>
            <person name="Poulain J."/>
            <person name="Campsteijn C."/>
            <person name="Adamski M."/>
            <person name="Cross I."/>
            <person name="Yadetie F."/>
            <person name="Muffato M."/>
            <person name="Louis A."/>
            <person name="Butcher S."/>
            <person name="Tsagkogeorga G."/>
            <person name="Konrad A."/>
            <person name="Singh S."/>
            <person name="Jensen M.F."/>
            <person name="Cong E.H."/>
            <person name="Eikeseth-Otteraa H."/>
            <person name="Noel B."/>
            <person name="Anthouard V."/>
            <person name="Porcel B.M."/>
            <person name="Kachouri-Lafond R."/>
            <person name="Nishino A."/>
            <person name="Ugolini M."/>
            <person name="Chourrout P."/>
            <person name="Nishida H."/>
            <person name="Aasland R."/>
            <person name="Huzurbazar S."/>
            <person name="Westhof E."/>
            <person name="Delsuc F."/>
            <person name="Lehrach H."/>
            <person name="Reinhardt R."/>
            <person name="Weissenbach J."/>
            <person name="Roy S.W."/>
            <person name="Artiguenave F."/>
            <person name="Postlethwait J.H."/>
            <person name="Manak J.R."/>
            <person name="Thompson E.M."/>
            <person name="Jaillon O."/>
            <person name="Du Pasquier L."/>
            <person name="Boudinot P."/>
            <person name="Liberles D.A."/>
            <person name="Volff J.N."/>
            <person name="Philippe H."/>
            <person name="Lenhard B."/>
            <person name="Roest Crollius H."/>
            <person name="Wincker P."/>
            <person name="Chourrout D."/>
        </authorList>
    </citation>
    <scope>NUCLEOTIDE SEQUENCE [LARGE SCALE GENOMIC DNA]</scope>
</reference>
<dbReference type="AlphaFoldDB" id="E4X7T6"/>
<dbReference type="PANTHER" id="PTHR13296:SF0">
    <property type="entry name" value="PRE-MRNA-SPLICING FACTOR SPF27"/>
    <property type="match status" value="1"/>
</dbReference>
<dbReference type="Pfam" id="PF05700">
    <property type="entry name" value="BCAS2"/>
    <property type="match status" value="1"/>
</dbReference>
<keyword evidence="8" id="KW-0175">Coiled coil</keyword>
<dbReference type="Proteomes" id="UP000001307">
    <property type="component" value="Unassembled WGS sequence"/>
</dbReference>
<dbReference type="OrthoDB" id="205794at2759"/>
<evidence type="ECO:0000256" key="2">
    <source>
        <dbReference type="ARBA" id="ARBA00010788"/>
    </source>
</evidence>
<dbReference type="FunCoup" id="E4X7T6">
    <property type="interactions" value="628"/>
</dbReference>
<evidence type="ECO:0000256" key="3">
    <source>
        <dbReference type="ARBA" id="ARBA00014158"/>
    </source>
</evidence>
<dbReference type="EMBL" id="FN653028">
    <property type="protein sequence ID" value="CBY18759.1"/>
    <property type="molecule type" value="Genomic_DNA"/>
</dbReference>
<keyword evidence="4" id="KW-0507">mRNA processing</keyword>
<evidence type="ECO:0000256" key="7">
    <source>
        <dbReference type="ARBA" id="ARBA00023242"/>
    </source>
</evidence>
<sequence length="215" mass="25095">MSESVVIDALPYFDRGYDEPGVREAAIELIEKEMHKFPPTKNYLEHLPAPDHDKFLTPLLKAEIARIKAKKPMELMQTERYTLPAPTPGLRHDPEAWNKAVENSKAQLQHQLVRIENLELMSDYGSQAWLKYNETLNQMVSDAQNKLQQLRKDIQEVNWQRKDTQQRAGQTLARLENEWATLVHKNYEIEEVLIKLENEKNNMKAGRSVKKQFGF</sequence>
<keyword evidence="6" id="KW-0508">mRNA splicing</keyword>
<keyword evidence="5" id="KW-0747">Spliceosome</keyword>
<evidence type="ECO:0000313" key="9">
    <source>
        <dbReference type="EMBL" id="CBY18759.1"/>
    </source>
</evidence>
<evidence type="ECO:0000313" key="10">
    <source>
        <dbReference type="Proteomes" id="UP000001307"/>
    </source>
</evidence>
<dbReference type="PANTHER" id="PTHR13296">
    <property type="entry name" value="BCAS2 PROTEIN"/>
    <property type="match status" value="1"/>
</dbReference>
<dbReference type="GO" id="GO:0006397">
    <property type="term" value="P:mRNA processing"/>
    <property type="evidence" value="ECO:0007669"/>
    <property type="project" value="UniProtKB-KW"/>
</dbReference>
<name>E4X7T6_OIKDI</name>
<dbReference type="GO" id="GO:0071013">
    <property type="term" value="C:catalytic step 2 spliceosome"/>
    <property type="evidence" value="ECO:0007669"/>
    <property type="project" value="TreeGrafter"/>
</dbReference>
<comment type="subcellular location">
    <subcellularLocation>
        <location evidence="1">Nucleus</location>
    </subcellularLocation>
</comment>